<sequence length="287" mass="31771">MTDDGAPNPESAFAALGSELRLRILRVIEAAERQTGSRLTFSELYDRIDIESTSQLSYHLGQLDGVFVQKFDGSYGLTQAGERVVRTIHAGTYTERPTFEATPIDGSCPHCASTGLVAAFEDPFLTVACSSCDETVARYDLPPAQAADRSPTQTLQSCDRRVYHELGMALEGTCPTCGGVMDASSRPRESPRSNEFVVLVSCRRCFNQVYAPVELCVFYHPALVAAYWKSGRNAMDVRPWEVYSHTRDWSVDIESTDPFEAHVETDVSEDVFIVKVTDGRVHIDVEP</sequence>
<dbReference type="EMBL" id="VZUS01000005">
    <property type="protein sequence ID" value="KAB1185068.1"/>
    <property type="molecule type" value="Genomic_DNA"/>
</dbReference>
<dbReference type="InterPro" id="IPR036390">
    <property type="entry name" value="WH_DNA-bd_sf"/>
</dbReference>
<evidence type="ECO:0000259" key="1">
    <source>
        <dbReference type="Pfam" id="PF24038"/>
    </source>
</evidence>
<dbReference type="SUPFAM" id="SSF46785">
    <property type="entry name" value="Winged helix' DNA-binding domain"/>
    <property type="match status" value="1"/>
</dbReference>
<dbReference type="Pfam" id="PF24038">
    <property type="entry name" value="DUF7347"/>
    <property type="match status" value="1"/>
</dbReference>
<dbReference type="CDD" id="cd00090">
    <property type="entry name" value="HTH_ARSR"/>
    <property type="match status" value="1"/>
</dbReference>
<reference evidence="3" key="1">
    <citation type="submission" date="2019-09" db="EMBL/GenBank/DDBJ databases">
        <title>Genomic analysis of Haloferax sp. CBA1149.</title>
        <authorList>
            <person name="Roh S.W."/>
        </authorList>
    </citation>
    <scope>NUCLEOTIDE SEQUENCE</scope>
    <source>
        <strain evidence="3">CBA1149</strain>
    </source>
</reference>
<dbReference type="AlphaFoldDB" id="A0A643JP11"/>
<protein>
    <submittedName>
        <fullName evidence="3">Helix-turn-helix transcriptional regulator</fullName>
    </submittedName>
</protein>
<name>A0A643JP11_9EURY</name>
<dbReference type="InterPro" id="IPR055775">
    <property type="entry name" value="DUF7351"/>
</dbReference>
<gene>
    <name evidence="3" type="ORF">Hfx1149_16225</name>
</gene>
<comment type="caution">
    <text evidence="3">The sequence shown here is derived from an EMBL/GenBank/DDBJ whole genome shotgun (WGS) entry which is preliminary data.</text>
</comment>
<dbReference type="InterPro" id="IPR055771">
    <property type="entry name" value="DUF7347"/>
</dbReference>
<dbReference type="RefSeq" id="WP_151139779.1">
    <property type="nucleotide sequence ID" value="NZ_VZUS01000005.1"/>
</dbReference>
<dbReference type="Pfam" id="PF24042">
    <property type="entry name" value="DUF7351"/>
    <property type="match status" value="1"/>
</dbReference>
<dbReference type="InterPro" id="IPR036388">
    <property type="entry name" value="WH-like_DNA-bd_sf"/>
</dbReference>
<dbReference type="InterPro" id="IPR011991">
    <property type="entry name" value="ArsR-like_HTH"/>
</dbReference>
<dbReference type="Gene3D" id="1.10.10.10">
    <property type="entry name" value="Winged helix-like DNA-binding domain superfamily/Winged helix DNA-binding domain"/>
    <property type="match status" value="1"/>
</dbReference>
<evidence type="ECO:0000313" key="3">
    <source>
        <dbReference type="EMBL" id="KAB1185068.1"/>
    </source>
</evidence>
<feature type="domain" description="DUF7351" evidence="2">
    <location>
        <begin position="105"/>
        <end position="277"/>
    </location>
</feature>
<proteinExistence type="predicted"/>
<organism evidence="3">
    <name type="scientific">Haloferax sp. CBA1149</name>
    <dbReference type="NCBI Taxonomy" id="2650753"/>
    <lineage>
        <taxon>Archaea</taxon>
        <taxon>Methanobacteriati</taxon>
        <taxon>Methanobacteriota</taxon>
        <taxon>Stenosarchaea group</taxon>
        <taxon>Halobacteria</taxon>
        <taxon>Halobacteriales</taxon>
        <taxon>Haloferacaceae</taxon>
        <taxon>Haloferax</taxon>
    </lineage>
</organism>
<accession>A0A643JP11</accession>
<feature type="domain" description="DUF7347" evidence="1">
    <location>
        <begin position="9"/>
        <end position="88"/>
    </location>
</feature>
<evidence type="ECO:0000259" key="2">
    <source>
        <dbReference type="Pfam" id="PF24042"/>
    </source>
</evidence>